<dbReference type="Proteomes" id="UP001055439">
    <property type="component" value="Chromosome 8"/>
</dbReference>
<dbReference type="EMBL" id="CP097510">
    <property type="protein sequence ID" value="URE41456.1"/>
    <property type="molecule type" value="Genomic_DNA"/>
</dbReference>
<dbReference type="AlphaFoldDB" id="A0A9E7HVY6"/>
<evidence type="ECO:0000256" key="1">
    <source>
        <dbReference type="SAM" id="MobiDB-lite"/>
    </source>
</evidence>
<feature type="region of interest" description="Disordered" evidence="1">
    <location>
        <begin position="46"/>
        <end position="72"/>
    </location>
</feature>
<feature type="compositionally biased region" description="Basic and acidic residues" evidence="1">
    <location>
        <begin position="46"/>
        <end position="55"/>
    </location>
</feature>
<gene>
    <name evidence="2" type="ORF">MUK42_32534</name>
</gene>
<evidence type="ECO:0000313" key="2">
    <source>
        <dbReference type="EMBL" id="URE41456.1"/>
    </source>
</evidence>
<keyword evidence="3" id="KW-1185">Reference proteome</keyword>
<organism evidence="2 3">
    <name type="scientific">Musa troglodytarum</name>
    <name type="common">fe'i banana</name>
    <dbReference type="NCBI Taxonomy" id="320322"/>
    <lineage>
        <taxon>Eukaryota</taxon>
        <taxon>Viridiplantae</taxon>
        <taxon>Streptophyta</taxon>
        <taxon>Embryophyta</taxon>
        <taxon>Tracheophyta</taxon>
        <taxon>Spermatophyta</taxon>
        <taxon>Magnoliopsida</taxon>
        <taxon>Liliopsida</taxon>
        <taxon>Zingiberales</taxon>
        <taxon>Musaceae</taxon>
        <taxon>Musa</taxon>
    </lineage>
</organism>
<sequence>MELDRRFIGSFVGGFLEGEGVEKSRRAASQVDLVQLSIVLTLKATSNREEDRAEAPPRPVKHGTPPACQLSKHKSGQLTNLKNRSGYVVKKADETFISIGSVPCKATNLSMVECMVSIEGLKRIKLENNRNILV</sequence>
<dbReference type="OrthoDB" id="10322193at2759"/>
<accession>A0A9E7HVY6</accession>
<protein>
    <submittedName>
        <fullName evidence="2">Uncharacterized protein</fullName>
    </submittedName>
</protein>
<proteinExistence type="predicted"/>
<evidence type="ECO:0000313" key="3">
    <source>
        <dbReference type="Proteomes" id="UP001055439"/>
    </source>
</evidence>
<name>A0A9E7HVY6_9LILI</name>
<reference evidence="2" key="1">
    <citation type="submission" date="2022-05" db="EMBL/GenBank/DDBJ databases">
        <title>The Musa troglodytarum L. genome provides insights into the mechanism of non-climacteric behaviour and enrichment of carotenoids.</title>
        <authorList>
            <person name="Wang J."/>
        </authorList>
    </citation>
    <scope>NUCLEOTIDE SEQUENCE</scope>
    <source>
        <tissue evidence="2">Leaf</tissue>
    </source>
</reference>